<evidence type="ECO:0000313" key="2">
    <source>
        <dbReference type="EMBL" id="OTP26931.1"/>
    </source>
</evidence>
<evidence type="ECO:0000313" key="4">
    <source>
        <dbReference type="Proteomes" id="UP000321175"/>
    </source>
</evidence>
<protein>
    <submittedName>
        <fullName evidence="2">Uncharacterized protein</fullName>
    </submittedName>
</protein>
<dbReference type="EMBL" id="NGMS01000001">
    <property type="protein sequence ID" value="OTP26931.1"/>
    <property type="molecule type" value="Genomic_DNA"/>
</dbReference>
<dbReference type="AlphaFoldDB" id="A0A242KYI6"/>
<comment type="caution">
    <text evidence="2">The sequence shown here is derived from an EMBL/GenBank/DDBJ whole genome shotgun (WGS) entry which is preliminary data.</text>
</comment>
<name>A0A242KYI6_ENTMU</name>
<dbReference type="EMBL" id="BJWA01000003">
    <property type="protein sequence ID" value="GEL79448.1"/>
    <property type="molecule type" value="Genomic_DNA"/>
</dbReference>
<proteinExistence type="predicted"/>
<keyword evidence="4" id="KW-1185">Reference proteome</keyword>
<dbReference type="Proteomes" id="UP000195024">
    <property type="component" value="Unassembled WGS sequence"/>
</dbReference>
<evidence type="ECO:0000313" key="3">
    <source>
        <dbReference type="Proteomes" id="UP000195024"/>
    </source>
</evidence>
<evidence type="ECO:0000313" key="1">
    <source>
        <dbReference type="EMBL" id="GEL79448.1"/>
    </source>
</evidence>
<reference evidence="1 4" key="2">
    <citation type="submission" date="2019-07" db="EMBL/GenBank/DDBJ databases">
        <title>Whole genome shotgun sequence of Enterococcus mundtii NBRC 100490.</title>
        <authorList>
            <person name="Hosoyama A."/>
            <person name="Uohara A."/>
            <person name="Ohji S."/>
            <person name="Ichikawa N."/>
        </authorList>
    </citation>
    <scope>NUCLEOTIDE SEQUENCE [LARGE SCALE GENOMIC DNA]</scope>
    <source>
        <strain evidence="1 4">NBRC 100490</strain>
    </source>
</reference>
<gene>
    <name evidence="2" type="ORF">A5802_000665</name>
    <name evidence="1" type="ORF">EMU01_05920</name>
</gene>
<organism evidence="2 3">
    <name type="scientific">Enterococcus mundtii</name>
    <dbReference type="NCBI Taxonomy" id="53346"/>
    <lineage>
        <taxon>Bacteria</taxon>
        <taxon>Bacillati</taxon>
        <taxon>Bacillota</taxon>
        <taxon>Bacilli</taxon>
        <taxon>Lactobacillales</taxon>
        <taxon>Enterococcaceae</taxon>
        <taxon>Enterococcus</taxon>
    </lineage>
</organism>
<accession>A0A242KYI6</accession>
<dbReference type="Proteomes" id="UP000321175">
    <property type="component" value="Unassembled WGS sequence"/>
</dbReference>
<reference evidence="2 3" key="1">
    <citation type="submission" date="2017-05" db="EMBL/GenBank/DDBJ databases">
        <title>The Genome Sequence of Enterococcus mundtii 6B1_DIV0119.</title>
        <authorList>
            <consortium name="The Broad Institute Genomics Platform"/>
            <consortium name="The Broad Institute Genomic Center for Infectious Diseases"/>
            <person name="Earl A."/>
            <person name="Manson A."/>
            <person name="Schwartman J."/>
            <person name="Gilmore M."/>
            <person name="Abouelleil A."/>
            <person name="Cao P."/>
            <person name="Chapman S."/>
            <person name="Cusick C."/>
            <person name="Shea T."/>
            <person name="Young S."/>
            <person name="Neafsey D."/>
            <person name="Nusbaum C."/>
            <person name="Birren B."/>
        </authorList>
    </citation>
    <scope>NUCLEOTIDE SEQUENCE [LARGE SCALE GENOMIC DNA]</scope>
    <source>
        <strain evidence="2 3">6B1_DIV0119</strain>
    </source>
</reference>
<sequence>MKLRQKIKEYLFYRHVFYCLDCRYTLRLSNKLLQQCHPWDGPYCPKCGEKIQKK</sequence>